<name>A0A1L8R698_9ENTE</name>
<evidence type="ECO:0000313" key="2">
    <source>
        <dbReference type="Proteomes" id="UP000182835"/>
    </source>
</evidence>
<dbReference type="InterPro" id="IPR000150">
    <property type="entry name" value="Cof"/>
</dbReference>
<accession>A0A1L8R698</accession>
<dbReference type="Gene3D" id="3.40.50.1000">
    <property type="entry name" value="HAD superfamily/HAD-like"/>
    <property type="match status" value="1"/>
</dbReference>
<proteinExistence type="predicted"/>
<dbReference type="EMBL" id="JXKG01000009">
    <property type="protein sequence ID" value="OJG15256.1"/>
    <property type="molecule type" value="Genomic_DNA"/>
</dbReference>
<dbReference type="SFLD" id="SFLDS00003">
    <property type="entry name" value="Haloacid_Dehalogenase"/>
    <property type="match status" value="1"/>
</dbReference>
<dbReference type="PANTHER" id="PTHR10000">
    <property type="entry name" value="PHOSPHOSERINE PHOSPHATASE"/>
    <property type="match status" value="1"/>
</dbReference>
<dbReference type="PANTHER" id="PTHR10000:SF25">
    <property type="entry name" value="PHOSPHATASE YKRA-RELATED"/>
    <property type="match status" value="1"/>
</dbReference>
<protein>
    <recommendedName>
        <fullName evidence="3">Haloacid dehalogenase</fullName>
    </recommendedName>
</protein>
<dbReference type="InterPro" id="IPR006379">
    <property type="entry name" value="HAD-SF_hydro_IIB"/>
</dbReference>
<dbReference type="SFLD" id="SFLDG01140">
    <property type="entry name" value="C2.B:_Phosphomannomutase_and_P"/>
    <property type="match status" value="1"/>
</dbReference>
<gene>
    <name evidence="1" type="ORF">RU96_GL002515</name>
</gene>
<dbReference type="InterPro" id="IPR036412">
    <property type="entry name" value="HAD-like_sf"/>
</dbReference>
<organism evidence="1 2">
    <name type="scientific">Enterococcus canintestini</name>
    <dbReference type="NCBI Taxonomy" id="317010"/>
    <lineage>
        <taxon>Bacteria</taxon>
        <taxon>Bacillati</taxon>
        <taxon>Bacillota</taxon>
        <taxon>Bacilli</taxon>
        <taxon>Lactobacillales</taxon>
        <taxon>Enterococcaceae</taxon>
        <taxon>Enterococcus</taxon>
    </lineage>
</organism>
<dbReference type="Gene3D" id="3.30.1240.10">
    <property type="match status" value="1"/>
</dbReference>
<dbReference type="InterPro" id="IPR023214">
    <property type="entry name" value="HAD_sf"/>
</dbReference>
<comment type="caution">
    <text evidence="1">The sequence shown here is derived from an EMBL/GenBank/DDBJ whole genome shotgun (WGS) entry which is preliminary data.</text>
</comment>
<dbReference type="GO" id="GO:0016791">
    <property type="term" value="F:phosphatase activity"/>
    <property type="evidence" value="ECO:0007669"/>
    <property type="project" value="TreeGrafter"/>
</dbReference>
<dbReference type="NCBIfam" id="TIGR00099">
    <property type="entry name" value="Cof-subfamily"/>
    <property type="match status" value="1"/>
</dbReference>
<sequence>MTQFKIAFFDIDGTLADNELPRDLGIIERIPSSAKEALRQLKQNGIEPVIASGRNYLMLQEFATELGVESLVASNGTQVLYKGKELACHPIPPSLLKETMLAFDQQQIHYIIETPDRFLATSEKVATEDAAAKYIEYVTDIKTLPADVIQLIVRLEDRRSIQIKNELLVAEKVAPVVMDVHLAHVSKATGVHEILKKLNIKPEEALAFGDEENDLAMFDAVGYPIAMGNACDALKEKAKFVTSKVGEDGIWQACQKLGLVK</sequence>
<dbReference type="OrthoDB" id="9810101at2"/>
<reference evidence="1 2" key="1">
    <citation type="submission" date="2014-12" db="EMBL/GenBank/DDBJ databases">
        <title>Draft genome sequences of 29 type strains of Enterococci.</title>
        <authorList>
            <person name="Zhong Z."/>
            <person name="Sun Z."/>
            <person name="Liu W."/>
            <person name="Zhang W."/>
            <person name="Zhang H."/>
        </authorList>
    </citation>
    <scope>NUCLEOTIDE SEQUENCE [LARGE SCALE GENOMIC DNA]</scope>
    <source>
        <strain evidence="1 2">DSM 21207</strain>
    </source>
</reference>
<dbReference type="Pfam" id="PF08282">
    <property type="entry name" value="Hydrolase_3"/>
    <property type="match status" value="1"/>
</dbReference>
<dbReference type="AlphaFoldDB" id="A0A1L8R698"/>
<evidence type="ECO:0008006" key="3">
    <source>
        <dbReference type="Google" id="ProtNLM"/>
    </source>
</evidence>
<dbReference type="GO" id="GO:0005829">
    <property type="term" value="C:cytosol"/>
    <property type="evidence" value="ECO:0007669"/>
    <property type="project" value="TreeGrafter"/>
</dbReference>
<dbReference type="Proteomes" id="UP000182835">
    <property type="component" value="Unassembled WGS sequence"/>
</dbReference>
<dbReference type="SUPFAM" id="SSF56784">
    <property type="entry name" value="HAD-like"/>
    <property type="match status" value="1"/>
</dbReference>
<dbReference type="STRING" id="317010.RU96_GL002515"/>
<dbReference type="NCBIfam" id="TIGR01484">
    <property type="entry name" value="HAD-SF-IIB"/>
    <property type="match status" value="1"/>
</dbReference>
<dbReference type="RefSeq" id="WP_071864845.1">
    <property type="nucleotide sequence ID" value="NZ_JBHLVQ010000022.1"/>
</dbReference>
<dbReference type="GO" id="GO:0000287">
    <property type="term" value="F:magnesium ion binding"/>
    <property type="evidence" value="ECO:0007669"/>
    <property type="project" value="TreeGrafter"/>
</dbReference>
<evidence type="ECO:0000313" key="1">
    <source>
        <dbReference type="EMBL" id="OJG15256.1"/>
    </source>
</evidence>